<protein>
    <submittedName>
        <fullName evidence="1">Uncharacterized protein</fullName>
    </submittedName>
</protein>
<gene>
    <name evidence="1" type="ORF">GCK32_009079</name>
</gene>
<evidence type="ECO:0000313" key="2">
    <source>
        <dbReference type="Proteomes" id="UP001331761"/>
    </source>
</evidence>
<dbReference type="EMBL" id="WIXE01009322">
    <property type="protein sequence ID" value="KAK5978542.1"/>
    <property type="molecule type" value="Genomic_DNA"/>
</dbReference>
<sequence length="55" mass="6378">LTVTPISLDFELLDVFETSFFEVSPFSVQGIPANPPSFRVFWYPIFAYLIDDLFE</sequence>
<comment type="caution">
    <text evidence="1">The sequence shown here is derived from an EMBL/GenBank/DDBJ whole genome shotgun (WGS) entry which is preliminary data.</text>
</comment>
<feature type="non-terminal residue" evidence="1">
    <location>
        <position position="1"/>
    </location>
</feature>
<accession>A0AAN8IR16</accession>
<proteinExistence type="predicted"/>
<dbReference type="AlphaFoldDB" id="A0AAN8IR16"/>
<reference evidence="1 2" key="1">
    <citation type="submission" date="2019-10" db="EMBL/GenBank/DDBJ databases">
        <title>Assembly and Annotation for the nematode Trichostrongylus colubriformis.</title>
        <authorList>
            <person name="Martin J."/>
        </authorList>
    </citation>
    <scope>NUCLEOTIDE SEQUENCE [LARGE SCALE GENOMIC DNA]</scope>
    <source>
        <strain evidence="1">G859</strain>
        <tissue evidence="1">Whole worm</tissue>
    </source>
</reference>
<organism evidence="1 2">
    <name type="scientific">Trichostrongylus colubriformis</name>
    <name type="common">Black scour worm</name>
    <dbReference type="NCBI Taxonomy" id="6319"/>
    <lineage>
        <taxon>Eukaryota</taxon>
        <taxon>Metazoa</taxon>
        <taxon>Ecdysozoa</taxon>
        <taxon>Nematoda</taxon>
        <taxon>Chromadorea</taxon>
        <taxon>Rhabditida</taxon>
        <taxon>Rhabditina</taxon>
        <taxon>Rhabditomorpha</taxon>
        <taxon>Strongyloidea</taxon>
        <taxon>Trichostrongylidae</taxon>
        <taxon>Trichostrongylus</taxon>
    </lineage>
</organism>
<dbReference type="Proteomes" id="UP001331761">
    <property type="component" value="Unassembled WGS sequence"/>
</dbReference>
<name>A0AAN8IR16_TRICO</name>
<keyword evidence="2" id="KW-1185">Reference proteome</keyword>
<evidence type="ECO:0000313" key="1">
    <source>
        <dbReference type="EMBL" id="KAK5978542.1"/>
    </source>
</evidence>